<name>A0ABV7KN82_PLAOK</name>
<evidence type="ECO:0000313" key="5">
    <source>
        <dbReference type="Proteomes" id="UP001595625"/>
    </source>
</evidence>
<comment type="caution">
    <text evidence="4">The sequence shown here is derived from an EMBL/GenBank/DDBJ whole genome shotgun (WGS) entry which is preliminary data.</text>
</comment>
<organism evidence="4 5">
    <name type="scientific">Planomicrobium okeanokoites</name>
    <name type="common">Planococcus okeanokoites</name>
    <name type="synonym">Flavobacterium okeanokoites</name>
    <dbReference type="NCBI Taxonomy" id="244"/>
    <lineage>
        <taxon>Bacteria</taxon>
        <taxon>Bacillati</taxon>
        <taxon>Bacillota</taxon>
        <taxon>Bacilli</taxon>
        <taxon>Bacillales</taxon>
        <taxon>Caryophanaceae</taxon>
        <taxon>Planomicrobium</taxon>
    </lineage>
</organism>
<gene>
    <name evidence="4" type="ORF">ACFOEJ_07435</name>
</gene>
<keyword evidence="5" id="KW-1185">Reference proteome</keyword>
<protein>
    <submittedName>
        <fullName evidence="4">Glycosyltransferase family 4 protein</fullName>
    </submittedName>
</protein>
<feature type="domain" description="Glycosyl transferase family 1" evidence="2">
    <location>
        <begin position="220"/>
        <end position="338"/>
    </location>
</feature>
<dbReference type="CDD" id="cd03794">
    <property type="entry name" value="GT4_WbuB-like"/>
    <property type="match status" value="1"/>
</dbReference>
<dbReference type="RefSeq" id="WP_117314162.1">
    <property type="nucleotide sequence ID" value="NZ_JBHRUJ010000014.1"/>
</dbReference>
<feature type="domain" description="Glycosyltransferase subfamily 4-like N-terminal" evidence="3">
    <location>
        <begin position="22"/>
        <end position="207"/>
    </location>
</feature>
<dbReference type="InterPro" id="IPR028098">
    <property type="entry name" value="Glyco_trans_4-like_N"/>
</dbReference>
<dbReference type="Gene3D" id="3.40.50.2000">
    <property type="entry name" value="Glycogen Phosphorylase B"/>
    <property type="match status" value="2"/>
</dbReference>
<accession>A0ABV7KN82</accession>
<evidence type="ECO:0000313" key="4">
    <source>
        <dbReference type="EMBL" id="MFC3210895.1"/>
    </source>
</evidence>
<proteinExistence type="predicted"/>
<keyword evidence="1" id="KW-0808">Transferase</keyword>
<evidence type="ECO:0000259" key="3">
    <source>
        <dbReference type="Pfam" id="PF13439"/>
    </source>
</evidence>
<dbReference type="EMBL" id="JBHRUJ010000014">
    <property type="protein sequence ID" value="MFC3210895.1"/>
    <property type="molecule type" value="Genomic_DNA"/>
</dbReference>
<dbReference type="Proteomes" id="UP001595625">
    <property type="component" value="Unassembled WGS sequence"/>
</dbReference>
<dbReference type="InterPro" id="IPR001296">
    <property type="entry name" value="Glyco_trans_1"/>
</dbReference>
<dbReference type="Pfam" id="PF13439">
    <property type="entry name" value="Glyco_transf_4"/>
    <property type="match status" value="1"/>
</dbReference>
<evidence type="ECO:0000259" key="2">
    <source>
        <dbReference type="Pfam" id="PF00534"/>
    </source>
</evidence>
<dbReference type="PANTHER" id="PTHR46401">
    <property type="entry name" value="GLYCOSYLTRANSFERASE WBBK-RELATED"/>
    <property type="match status" value="1"/>
</dbReference>
<dbReference type="SUPFAM" id="SSF53756">
    <property type="entry name" value="UDP-Glycosyltransferase/glycogen phosphorylase"/>
    <property type="match status" value="1"/>
</dbReference>
<reference evidence="5" key="1">
    <citation type="journal article" date="2019" name="Int. J. Syst. Evol. Microbiol.">
        <title>The Global Catalogue of Microorganisms (GCM) 10K type strain sequencing project: providing services to taxonomists for standard genome sequencing and annotation.</title>
        <authorList>
            <consortium name="The Broad Institute Genomics Platform"/>
            <consortium name="The Broad Institute Genome Sequencing Center for Infectious Disease"/>
            <person name="Wu L."/>
            <person name="Ma J."/>
        </authorList>
    </citation>
    <scope>NUCLEOTIDE SEQUENCE [LARGE SCALE GENOMIC DNA]</scope>
    <source>
        <strain evidence="5">CCM 320</strain>
    </source>
</reference>
<dbReference type="PANTHER" id="PTHR46401:SF2">
    <property type="entry name" value="GLYCOSYLTRANSFERASE WBBK-RELATED"/>
    <property type="match status" value="1"/>
</dbReference>
<sequence>MNIWILNHYAVAPRTIGGTRHYDLASQLIKEGHRVRIFASSFNHFERRETVTYKKENFIDEIIDDVIFTWIKTPPYGNPFKRLINISVFSFRLNKIMKDVLKREIPDLIIGSSVHPLTALIGLKNSKKVESLFYFEERDLWPQTFIDFGIISEKNIVSKVLFSIEKKLYRESDRVIFLFEKAHKYAISKGLYNKKPIYLPNGYNAERVSHLKESSELNGVLNTFENKKLCMYVGSFGEANHLTPLIELVEKMKEEKEYHFLFVGGGALKAGLIDSSQKLDLQNITFLDPIPKEQIPFLLSHAHCGLISMKDSPLYNWGFSMNKIYDYLSLGLPIIAYSNLKDLGNLENTQGIINSDSLDFLKEGITNASEIDREAIKNFAYDHYSWNILNEGFLKIVNSDIKSHKENSGVLNYEKNI</sequence>
<dbReference type="Pfam" id="PF00534">
    <property type="entry name" value="Glycos_transf_1"/>
    <property type="match status" value="1"/>
</dbReference>
<evidence type="ECO:0000256" key="1">
    <source>
        <dbReference type="ARBA" id="ARBA00022679"/>
    </source>
</evidence>